<dbReference type="OrthoDB" id="242779at2157"/>
<dbReference type="AlphaFoldDB" id="A0A7D5SYE0"/>
<dbReference type="GeneID" id="56085972"/>
<gene>
    <name evidence="1" type="ORF">HZS54_25245</name>
</gene>
<evidence type="ECO:0000313" key="2">
    <source>
        <dbReference type="Proteomes" id="UP000509346"/>
    </source>
</evidence>
<evidence type="ECO:0000313" key="1">
    <source>
        <dbReference type="EMBL" id="QLH84747.1"/>
    </source>
</evidence>
<accession>A0A7D5SYE0</accession>
<dbReference type="PROSITE" id="PS51450">
    <property type="entry name" value="LRR"/>
    <property type="match status" value="1"/>
</dbReference>
<dbReference type="EMBL" id="CP058909">
    <property type="protein sequence ID" value="QLH84747.1"/>
    <property type="molecule type" value="Genomic_DNA"/>
</dbReference>
<dbReference type="Proteomes" id="UP000509346">
    <property type="component" value="Chromosome"/>
</dbReference>
<dbReference type="KEGG" id="hpel:HZS54_25245"/>
<dbReference type="InterPro" id="IPR001611">
    <property type="entry name" value="Leu-rich_rpt"/>
</dbReference>
<dbReference type="RefSeq" id="WP_179919825.1">
    <property type="nucleotide sequence ID" value="NZ_CP058909.1"/>
</dbReference>
<proteinExistence type="predicted"/>
<sequence length="291" mass="34272">MTEWRVPPWRESGGPSVLSDIEILRKMAEQGVLSVHTLSEGRRSKSQIRLQCRYLRKLGLVERMGSELYGLTASGERVIDGSREMPQSNGYFDLQTLLDLSDNRITDLSLLTQEDIKQINFDIYREVKNPDEETAHEYSVDVRDARRKSREVLSAKRWKLDRILREFPRTEPITSQCAHWVASLVSFHLFPDANHRTAMIALYRLALANEVVGEDHRWPGDKTEIGKAVLLSKFHRHLSPERNFERLWRRDTLYWHWFQYFESLLFGVEYPALNHHSEKALRKKLQRVRDE</sequence>
<keyword evidence="2" id="KW-1185">Reference proteome</keyword>
<dbReference type="Gene3D" id="1.10.10.10">
    <property type="entry name" value="Winged helix-like DNA-binding domain superfamily/Winged helix DNA-binding domain"/>
    <property type="match status" value="1"/>
</dbReference>
<name>A0A7D5SYE0_9EURY</name>
<dbReference type="InterPro" id="IPR036388">
    <property type="entry name" value="WH-like_DNA-bd_sf"/>
</dbReference>
<protein>
    <submittedName>
        <fullName evidence="1">Fic family protein</fullName>
    </submittedName>
</protein>
<reference evidence="1 2" key="1">
    <citation type="submission" date="2020-07" db="EMBL/GenBank/DDBJ databases">
        <title>Halosimplex litoreum sp. nov. and Halosimplex rubrum sp. nov., isolated from different salt environments.</title>
        <authorList>
            <person name="Cui H."/>
        </authorList>
    </citation>
    <scope>NUCLEOTIDE SEQUENCE [LARGE SCALE GENOMIC DNA]</scope>
    <source>
        <strain evidence="1 2">R2</strain>
    </source>
</reference>
<organism evidence="1 2">
    <name type="scientific">Halosimplex pelagicum</name>
    <dbReference type="NCBI Taxonomy" id="869886"/>
    <lineage>
        <taxon>Archaea</taxon>
        <taxon>Methanobacteriati</taxon>
        <taxon>Methanobacteriota</taxon>
        <taxon>Stenosarchaea group</taxon>
        <taxon>Halobacteria</taxon>
        <taxon>Halobacteriales</taxon>
        <taxon>Haloarculaceae</taxon>
        <taxon>Halosimplex</taxon>
    </lineage>
</organism>